<feature type="transmembrane region" description="Helical" evidence="2">
    <location>
        <begin position="658"/>
        <end position="681"/>
    </location>
</feature>
<comment type="caution">
    <text evidence="3">The sequence shown here is derived from an EMBL/GenBank/DDBJ whole genome shotgun (WGS) entry which is preliminary data.</text>
</comment>
<evidence type="ECO:0008006" key="5">
    <source>
        <dbReference type="Google" id="ProtNLM"/>
    </source>
</evidence>
<dbReference type="Proteomes" id="UP000664169">
    <property type="component" value="Unassembled WGS sequence"/>
</dbReference>
<dbReference type="PANTHER" id="PTHR43667:SF2">
    <property type="entry name" value="FATTY ACID C-METHYL TRANSFERASE"/>
    <property type="match status" value="1"/>
</dbReference>
<keyword evidence="2" id="KW-1133">Transmembrane helix</keyword>
<protein>
    <recommendedName>
        <fullName evidence="5">Cyclopropane-fatty-acyl-phospholipid synthase</fullName>
    </recommendedName>
</protein>
<dbReference type="InterPro" id="IPR036291">
    <property type="entry name" value="NAD(P)-bd_dom_sf"/>
</dbReference>
<dbReference type="InterPro" id="IPR050723">
    <property type="entry name" value="CFA/CMAS"/>
</dbReference>
<dbReference type="Gene3D" id="3.40.50.150">
    <property type="entry name" value="Vaccinia Virus protein VP39"/>
    <property type="match status" value="1"/>
</dbReference>
<evidence type="ECO:0000256" key="1">
    <source>
        <dbReference type="SAM" id="MobiDB-lite"/>
    </source>
</evidence>
<feature type="compositionally biased region" description="Basic residues" evidence="1">
    <location>
        <begin position="808"/>
        <end position="817"/>
    </location>
</feature>
<dbReference type="PANTHER" id="PTHR43667">
    <property type="entry name" value="CYCLOPROPANE-FATTY-ACYL-PHOSPHOLIPID SYNTHASE"/>
    <property type="match status" value="1"/>
</dbReference>
<organism evidence="3 4">
    <name type="scientific">Gomphillus americanus</name>
    <dbReference type="NCBI Taxonomy" id="1940652"/>
    <lineage>
        <taxon>Eukaryota</taxon>
        <taxon>Fungi</taxon>
        <taxon>Dikarya</taxon>
        <taxon>Ascomycota</taxon>
        <taxon>Pezizomycotina</taxon>
        <taxon>Lecanoromycetes</taxon>
        <taxon>OSLEUM clade</taxon>
        <taxon>Ostropomycetidae</taxon>
        <taxon>Ostropales</taxon>
        <taxon>Graphidaceae</taxon>
        <taxon>Gomphilloideae</taxon>
        <taxon>Gomphillus</taxon>
    </lineage>
</organism>
<dbReference type="Gene3D" id="3.40.50.720">
    <property type="entry name" value="NAD(P)-binding Rossmann-like Domain"/>
    <property type="match status" value="1"/>
</dbReference>
<dbReference type="Pfam" id="PF00106">
    <property type="entry name" value="adh_short"/>
    <property type="match status" value="1"/>
</dbReference>
<dbReference type="SUPFAM" id="SSF51735">
    <property type="entry name" value="NAD(P)-binding Rossmann-fold domains"/>
    <property type="match status" value="1"/>
</dbReference>
<dbReference type="OrthoDB" id="8300214at2759"/>
<keyword evidence="4" id="KW-1185">Reference proteome</keyword>
<evidence type="ECO:0000313" key="4">
    <source>
        <dbReference type="Proteomes" id="UP000664169"/>
    </source>
</evidence>
<evidence type="ECO:0000313" key="3">
    <source>
        <dbReference type="EMBL" id="CAF9914531.1"/>
    </source>
</evidence>
<dbReference type="SUPFAM" id="SSF53335">
    <property type="entry name" value="S-adenosyl-L-methionine-dependent methyltransferases"/>
    <property type="match status" value="1"/>
</dbReference>
<sequence>MAVLGEVVSQVKAYTWNPIVVASRRTILSLLSRITVGQLVIKEVSTNITTVCGLLEPRQDDIDLKHPRKSPEPPNCELRVNSDVFWVRLLLFADMGFAESYMLGEVDCEDLVAFFEIFILNRSALSNATTFFSSAASAVSTIARKTNTLTNAKLNISAHYDISNAMFATFLSPDMTYSCAIFSPISSPQSLTESLEDAQIRKLHYFIDQAHIDRDDHVLEIGTGWGSFAIEAVKLRGCRVTSLTLSVEQKALAEQRIAAVGMSEKIDVLLCDYRALDMQGYFDKVVSIEMLEAVGAEFLETYFECVNRYLKLEGGIAVFQCITIPETRYKIYAAGNDFIRKYIFPGGHLPTVSQLVRSIDNGSKGMLVVNGIRDIGGHYSKTLRLWREEFLKNFEACIRPAFLEEHKNMSEEDIDVFRRKWEYYFTYCEAGFRTKSLGDVIITGGTSGIGAAVARSLATKGASLILLTSQPPSDPFVVEYIEDLRRVTDNQLIYAEQVDLGSLHSIRQFATKWIDNAPPRRLDMIILCAATMTPRYATLNTHTKDGLEACWGINYLANFHLLSILSPAIRAQPADRDVRVIIATCTSYVGGRLGKMKDSKDPLPHNRKYPTSKLALMTFAQAFQKHLHSYARPDKAPNNANVILVDPGTCRTPGTRRWLSLGALWGLGVYILLWPVWWLFLKSAEGGAESIFMAVQDPAFSAGLVSADVLDAESKLGVSAERPEDTKIKMLRECREVSIDRVEVFDDEVAKELWAFSERQIMVLEKEGALQRAAARKAADGNAKQGNSKKEIEDKKVEVADGTEARKAGSKRHRKQA</sequence>
<dbReference type="AlphaFoldDB" id="A0A8H3EW07"/>
<feature type="compositionally biased region" description="Basic and acidic residues" evidence="1">
    <location>
        <begin position="788"/>
        <end position="807"/>
    </location>
</feature>
<dbReference type="PRINTS" id="PR00081">
    <property type="entry name" value="GDHRDH"/>
</dbReference>
<dbReference type="CDD" id="cd02440">
    <property type="entry name" value="AdoMet_MTases"/>
    <property type="match status" value="1"/>
</dbReference>
<dbReference type="InterPro" id="IPR002347">
    <property type="entry name" value="SDR_fam"/>
</dbReference>
<dbReference type="EMBL" id="CAJPDQ010000009">
    <property type="protein sequence ID" value="CAF9914531.1"/>
    <property type="molecule type" value="Genomic_DNA"/>
</dbReference>
<keyword evidence="2" id="KW-0472">Membrane</keyword>
<accession>A0A8H3EW07</accession>
<name>A0A8H3EW07_9LECA</name>
<reference evidence="3" key="1">
    <citation type="submission" date="2021-03" db="EMBL/GenBank/DDBJ databases">
        <authorList>
            <person name="Tagirdzhanova G."/>
        </authorList>
    </citation>
    <scope>NUCLEOTIDE SEQUENCE</scope>
</reference>
<keyword evidence="2" id="KW-0812">Transmembrane</keyword>
<dbReference type="Pfam" id="PF02353">
    <property type="entry name" value="CMAS"/>
    <property type="match status" value="1"/>
</dbReference>
<evidence type="ECO:0000256" key="2">
    <source>
        <dbReference type="SAM" id="Phobius"/>
    </source>
</evidence>
<gene>
    <name evidence="3" type="ORF">GOMPHAMPRED_008184</name>
</gene>
<proteinExistence type="predicted"/>
<dbReference type="InterPro" id="IPR029063">
    <property type="entry name" value="SAM-dependent_MTases_sf"/>
</dbReference>
<feature type="region of interest" description="Disordered" evidence="1">
    <location>
        <begin position="775"/>
        <end position="817"/>
    </location>
</feature>